<evidence type="ECO:0000256" key="2">
    <source>
        <dbReference type="RuleBase" id="RU369004"/>
    </source>
</evidence>
<dbReference type="Proteomes" id="UP000222542">
    <property type="component" value="Unassembled WGS sequence"/>
</dbReference>
<dbReference type="OMA" id="EICAVYF"/>
<organism evidence="3 4">
    <name type="scientific">Capsicum annuum</name>
    <name type="common">Capsicum pepper</name>
    <dbReference type="NCBI Taxonomy" id="4072"/>
    <lineage>
        <taxon>Eukaryota</taxon>
        <taxon>Viridiplantae</taxon>
        <taxon>Streptophyta</taxon>
        <taxon>Embryophyta</taxon>
        <taxon>Tracheophyta</taxon>
        <taxon>Spermatophyta</taxon>
        <taxon>Magnoliopsida</taxon>
        <taxon>eudicotyledons</taxon>
        <taxon>Gunneridae</taxon>
        <taxon>Pentapetalae</taxon>
        <taxon>asterids</taxon>
        <taxon>lamiids</taxon>
        <taxon>Solanales</taxon>
        <taxon>Solanaceae</taxon>
        <taxon>Solanoideae</taxon>
        <taxon>Capsiceae</taxon>
        <taxon>Capsicum</taxon>
    </lineage>
</organism>
<sequence>MADQFAQYVADLRQSLIDERILDGQFLELERYVADTPGRLEEICAVYFRHAVKFTDLMVPRLQGPPYNSLSIDWILDRYRGKTSIFGATRVTHQIDCMRKNVKDGNFESCKIAFEHIKWESEVLQLKVENYLKVKNQGPPIEIEDQPDYGDMNSDSE</sequence>
<dbReference type="InterPro" id="IPR036641">
    <property type="entry name" value="HPT_dom_sf"/>
</dbReference>
<dbReference type="PANTHER" id="PTHR28242:SF53">
    <property type="entry name" value="HISTIDINE-CONTAINING PHOSPHOTRANSFER PROTEIN"/>
    <property type="match status" value="1"/>
</dbReference>
<comment type="domain">
    <text evidence="2">Histidine-containing phosphotransfer domain (HPt) contains an active histidine that mediates the phosphotransfer.</text>
</comment>
<comment type="caution">
    <text evidence="3">The sequence shown here is derived from an EMBL/GenBank/DDBJ whole genome shotgun (WGS) entry which is preliminary data.</text>
</comment>
<reference evidence="3 4" key="1">
    <citation type="journal article" date="2014" name="Nat. Genet.">
        <title>Genome sequence of the hot pepper provides insights into the evolution of pungency in Capsicum species.</title>
        <authorList>
            <person name="Kim S."/>
            <person name="Park M."/>
            <person name="Yeom S.I."/>
            <person name="Kim Y.M."/>
            <person name="Lee J.M."/>
            <person name="Lee H.A."/>
            <person name="Seo E."/>
            <person name="Choi J."/>
            <person name="Cheong K."/>
            <person name="Kim K.T."/>
            <person name="Jung K."/>
            <person name="Lee G.W."/>
            <person name="Oh S.K."/>
            <person name="Bae C."/>
            <person name="Kim S.B."/>
            <person name="Lee H.Y."/>
            <person name="Kim S.Y."/>
            <person name="Kim M.S."/>
            <person name="Kang B.C."/>
            <person name="Jo Y.D."/>
            <person name="Yang H.B."/>
            <person name="Jeong H.J."/>
            <person name="Kang W.H."/>
            <person name="Kwon J.K."/>
            <person name="Shin C."/>
            <person name="Lim J.Y."/>
            <person name="Park J.H."/>
            <person name="Huh J.H."/>
            <person name="Kim J.S."/>
            <person name="Kim B.D."/>
            <person name="Cohen O."/>
            <person name="Paran I."/>
            <person name="Suh M.C."/>
            <person name="Lee S.B."/>
            <person name="Kim Y.K."/>
            <person name="Shin Y."/>
            <person name="Noh S.J."/>
            <person name="Park J."/>
            <person name="Seo Y.S."/>
            <person name="Kwon S.Y."/>
            <person name="Kim H.A."/>
            <person name="Park J.M."/>
            <person name="Kim H.J."/>
            <person name="Choi S.B."/>
            <person name="Bosland P.W."/>
            <person name="Reeves G."/>
            <person name="Jo S.H."/>
            <person name="Lee B.W."/>
            <person name="Cho H.T."/>
            <person name="Choi H.S."/>
            <person name="Lee M.S."/>
            <person name="Yu Y."/>
            <person name="Do Choi Y."/>
            <person name="Park B.S."/>
            <person name="van Deynze A."/>
            <person name="Ashrafi H."/>
            <person name="Hill T."/>
            <person name="Kim W.T."/>
            <person name="Pai H.S."/>
            <person name="Ahn H.K."/>
            <person name="Yeam I."/>
            <person name="Giovannoni J.J."/>
            <person name="Rose J.K."/>
            <person name="Sorensen I."/>
            <person name="Lee S.J."/>
            <person name="Kim R.W."/>
            <person name="Choi I.Y."/>
            <person name="Choi B.S."/>
            <person name="Lim J.S."/>
            <person name="Lee Y.H."/>
            <person name="Choi D."/>
        </authorList>
    </citation>
    <scope>NUCLEOTIDE SEQUENCE [LARGE SCALE GENOMIC DNA]</scope>
    <source>
        <strain evidence="4">cv. CM334</strain>
    </source>
</reference>
<dbReference type="GO" id="GO:0005829">
    <property type="term" value="C:cytosol"/>
    <property type="evidence" value="ECO:0007669"/>
    <property type="project" value="UniProtKB-SubCell"/>
</dbReference>
<keyword evidence="2" id="KW-0932">Cytokinin signaling pathway</keyword>
<dbReference type="Gene3D" id="1.20.120.160">
    <property type="entry name" value="HPT domain"/>
    <property type="match status" value="1"/>
</dbReference>
<gene>
    <name evidence="3" type="ORF">T459_24293</name>
</gene>
<accession>A0A1U8E1Q4</accession>
<evidence type="ECO:0000313" key="3">
    <source>
        <dbReference type="EMBL" id="PHT73508.1"/>
    </source>
</evidence>
<dbReference type="Gramene" id="PHT73508">
    <property type="protein sequence ID" value="PHT73508"/>
    <property type="gene ID" value="T459_24293"/>
</dbReference>
<comment type="subcellular location">
    <subcellularLocation>
        <location evidence="2">Cytoplasm</location>
        <location evidence="2">Cytosol</location>
    </subcellularLocation>
    <subcellularLocation>
        <location evidence="2">Nucleus</location>
    </subcellularLocation>
</comment>
<dbReference type="PANTHER" id="PTHR28242">
    <property type="entry name" value="PHOSPHORELAY INTERMEDIATE PROTEIN YPD1"/>
    <property type="match status" value="1"/>
</dbReference>
<name>A0A1U8E1Q4_CAPAN</name>
<dbReference type="GO" id="GO:0005634">
    <property type="term" value="C:nucleus"/>
    <property type="evidence" value="ECO:0000318"/>
    <property type="project" value="GO_Central"/>
</dbReference>
<comment type="function">
    <text evidence="2">Functions as a two-component phosphorelay mediators between cytokinin sensor histidine kinases and response regulators (B-type ARRs). Plays an important role in propagating cytokinin signal transduction.</text>
</comment>
<dbReference type="GO" id="GO:0009736">
    <property type="term" value="P:cytokinin-activated signaling pathway"/>
    <property type="evidence" value="ECO:0000318"/>
    <property type="project" value="GO_Central"/>
</dbReference>
<dbReference type="GO" id="GO:0043424">
    <property type="term" value="F:protein histidine kinase binding"/>
    <property type="evidence" value="ECO:0000318"/>
    <property type="project" value="GO_Central"/>
</dbReference>
<evidence type="ECO:0000313" key="4">
    <source>
        <dbReference type="Proteomes" id="UP000222542"/>
    </source>
</evidence>
<proteinExistence type="predicted"/>
<dbReference type="GO" id="GO:0000160">
    <property type="term" value="P:phosphorelay signal transduction system"/>
    <property type="evidence" value="ECO:0000318"/>
    <property type="project" value="GO_Central"/>
</dbReference>
<dbReference type="InterPro" id="IPR045871">
    <property type="entry name" value="AHP1-5/YPD1"/>
</dbReference>
<protein>
    <recommendedName>
        <fullName evidence="2">Histidine-containing phosphotransfer protein</fullName>
    </recommendedName>
</protein>
<evidence type="ECO:0000256" key="1">
    <source>
        <dbReference type="ARBA" id="ARBA00023012"/>
    </source>
</evidence>
<dbReference type="GO" id="GO:0009927">
    <property type="term" value="F:histidine phosphotransfer kinase activity"/>
    <property type="evidence" value="ECO:0000318"/>
    <property type="project" value="GO_Central"/>
</dbReference>
<keyword evidence="1 2" id="KW-0902">Two-component regulatory system</keyword>
<keyword evidence="4" id="KW-1185">Reference proteome</keyword>
<dbReference type="AlphaFoldDB" id="A0A1U8E1Q4"/>
<reference evidence="3 4" key="2">
    <citation type="journal article" date="2017" name="Genome Biol.">
        <title>New reference genome sequences of hot pepper reveal the massive evolution of plant disease-resistance genes by retroduplication.</title>
        <authorList>
            <person name="Kim S."/>
            <person name="Park J."/>
            <person name="Yeom S.I."/>
            <person name="Kim Y.M."/>
            <person name="Seo E."/>
            <person name="Kim K.T."/>
            <person name="Kim M.S."/>
            <person name="Lee J.M."/>
            <person name="Cheong K."/>
            <person name="Shin H.S."/>
            <person name="Kim S.B."/>
            <person name="Han K."/>
            <person name="Lee J."/>
            <person name="Park M."/>
            <person name="Lee H.A."/>
            <person name="Lee H.Y."/>
            <person name="Lee Y."/>
            <person name="Oh S."/>
            <person name="Lee J.H."/>
            <person name="Choi E."/>
            <person name="Choi E."/>
            <person name="Lee S.E."/>
            <person name="Jeon J."/>
            <person name="Kim H."/>
            <person name="Choi G."/>
            <person name="Song H."/>
            <person name="Lee J."/>
            <person name="Lee S.C."/>
            <person name="Kwon J.K."/>
            <person name="Lee H.Y."/>
            <person name="Koo N."/>
            <person name="Hong Y."/>
            <person name="Kim R.W."/>
            <person name="Kang W.H."/>
            <person name="Huh J.H."/>
            <person name="Kang B.C."/>
            <person name="Yang T.J."/>
            <person name="Lee Y.H."/>
            <person name="Bennetzen J.L."/>
            <person name="Choi D."/>
        </authorList>
    </citation>
    <scope>NUCLEOTIDE SEQUENCE [LARGE SCALE GENOMIC DNA]</scope>
    <source>
        <strain evidence="4">cv. CM334</strain>
    </source>
</reference>
<dbReference type="STRING" id="4072.A0A1U8E1Q4"/>
<dbReference type="GO" id="GO:0005737">
    <property type="term" value="C:cytoplasm"/>
    <property type="evidence" value="ECO:0000318"/>
    <property type="project" value="GO_Central"/>
</dbReference>
<dbReference type="EMBL" id="AYRZ02000009">
    <property type="protein sequence ID" value="PHT73508.1"/>
    <property type="molecule type" value="Genomic_DNA"/>
</dbReference>